<dbReference type="GO" id="GO:0050839">
    <property type="term" value="F:cell adhesion molecule binding"/>
    <property type="evidence" value="ECO:0007669"/>
    <property type="project" value="InterPro"/>
</dbReference>
<dbReference type="HOGENOM" id="CLU_2499464_0_0_1"/>
<feature type="chain" id="PRO_5003519720" evidence="1">
    <location>
        <begin position="21"/>
        <end position="86"/>
    </location>
</feature>
<dbReference type="Pfam" id="PF17366">
    <property type="entry name" value="AGA2"/>
    <property type="match status" value="1"/>
</dbReference>
<evidence type="ECO:0000256" key="1">
    <source>
        <dbReference type="SAM" id="SignalP"/>
    </source>
</evidence>
<dbReference type="InterPro" id="IPR014404">
    <property type="entry name" value="Aga2"/>
</dbReference>
<dbReference type="EMBL" id="HE616747">
    <property type="protein sequence ID" value="CCE93076.1"/>
    <property type="molecule type" value="Genomic_DNA"/>
</dbReference>
<dbReference type="Proteomes" id="UP000005627">
    <property type="component" value="Chromosome 6"/>
</dbReference>
<accession>G8ZWT2</accession>
<evidence type="ECO:0000313" key="2">
    <source>
        <dbReference type="EMBL" id="CCE93076.1"/>
    </source>
</evidence>
<keyword evidence="3" id="KW-1185">Reference proteome</keyword>
<protein>
    <submittedName>
        <fullName evidence="2">Uncharacterized protein</fullName>
    </submittedName>
</protein>
<dbReference type="OrthoDB" id="4069335at2759"/>
<organism evidence="2 3">
    <name type="scientific">Torulaspora delbrueckii</name>
    <name type="common">Yeast</name>
    <name type="synonym">Candida colliculosa</name>
    <dbReference type="NCBI Taxonomy" id="4950"/>
    <lineage>
        <taxon>Eukaryota</taxon>
        <taxon>Fungi</taxon>
        <taxon>Dikarya</taxon>
        <taxon>Ascomycota</taxon>
        <taxon>Saccharomycotina</taxon>
        <taxon>Saccharomycetes</taxon>
        <taxon>Saccharomycetales</taxon>
        <taxon>Saccharomycetaceae</taxon>
        <taxon>Torulaspora</taxon>
    </lineage>
</organism>
<dbReference type="RefSeq" id="XP_003682287.1">
    <property type="nucleotide sequence ID" value="XM_003682239.1"/>
</dbReference>
<dbReference type="GO" id="GO:0000752">
    <property type="term" value="P:agglutination involved in conjugation with cellular fusion"/>
    <property type="evidence" value="ECO:0007669"/>
    <property type="project" value="InterPro"/>
</dbReference>
<reference evidence="2 3" key="1">
    <citation type="journal article" date="2011" name="Proc. Natl. Acad. Sci. U.S.A.">
        <title>Evolutionary erosion of yeast sex chromosomes by mating-type switching accidents.</title>
        <authorList>
            <person name="Gordon J.L."/>
            <person name="Armisen D."/>
            <person name="Proux-Wera E."/>
            <person name="Oheigeartaigh S.S."/>
            <person name="Byrne K.P."/>
            <person name="Wolfe K.H."/>
        </authorList>
    </citation>
    <scope>NUCLEOTIDE SEQUENCE [LARGE SCALE GENOMIC DNA]</scope>
    <source>
        <strain evidence="3">ATCC 10662 / CBS 1146 / NBRC 0425 / NCYC 2629 / NRRL Y-866</strain>
    </source>
</reference>
<name>G8ZWT2_TORDE</name>
<keyword evidence="1" id="KW-0732">Signal</keyword>
<dbReference type="KEGG" id="tdl:TDEL_0F02650"/>
<dbReference type="GO" id="GO:0009277">
    <property type="term" value="C:fungal-type cell wall"/>
    <property type="evidence" value="ECO:0007669"/>
    <property type="project" value="InterPro"/>
</dbReference>
<sequence length="86" mass="9315">MINLIRPFICILVCSAVAFSSESCQLDPTAVTMGTTPYSTSTTTVTTDGQTQVEIREFYKSVTYVSKCDDSVTTSKVGTTTIPVFK</sequence>
<dbReference type="InParanoid" id="G8ZWT2"/>
<dbReference type="GeneID" id="11501615"/>
<gene>
    <name evidence="2" type="primary">TDEL0F02650</name>
    <name evidence="2" type="ORF">TDEL_0F02650</name>
</gene>
<dbReference type="AlphaFoldDB" id="G8ZWT2"/>
<dbReference type="FunCoup" id="G8ZWT2">
    <property type="interactions" value="85"/>
</dbReference>
<proteinExistence type="predicted"/>
<feature type="signal peptide" evidence="1">
    <location>
        <begin position="1"/>
        <end position="20"/>
    </location>
</feature>
<evidence type="ECO:0000313" key="3">
    <source>
        <dbReference type="Proteomes" id="UP000005627"/>
    </source>
</evidence>